<evidence type="ECO:0000313" key="4">
    <source>
        <dbReference type="EMBL" id="KAF9073539.1"/>
    </source>
</evidence>
<reference evidence="4" key="1">
    <citation type="submission" date="2020-11" db="EMBL/GenBank/DDBJ databases">
        <authorList>
            <consortium name="DOE Joint Genome Institute"/>
            <person name="Ahrendt S."/>
            <person name="Riley R."/>
            <person name="Andreopoulos W."/>
            <person name="Labutti K."/>
            <person name="Pangilinan J."/>
            <person name="Ruiz-Duenas F.J."/>
            <person name="Barrasa J.M."/>
            <person name="Sanchez-Garcia M."/>
            <person name="Camarero S."/>
            <person name="Miyauchi S."/>
            <person name="Serrano A."/>
            <person name="Linde D."/>
            <person name="Babiker R."/>
            <person name="Drula E."/>
            <person name="Ayuso-Fernandez I."/>
            <person name="Pacheco R."/>
            <person name="Padilla G."/>
            <person name="Ferreira P."/>
            <person name="Barriuso J."/>
            <person name="Kellner H."/>
            <person name="Castanera R."/>
            <person name="Alfaro M."/>
            <person name="Ramirez L."/>
            <person name="Pisabarro A.G."/>
            <person name="Kuo A."/>
            <person name="Tritt A."/>
            <person name="Lipzen A."/>
            <person name="He G."/>
            <person name="Yan M."/>
            <person name="Ng V."/>
            <person name="Cullen D."/>
            <person name="Martin F."/>
            <person name="Rosso M.-N."/>
            <person name="Henrissat B."/>
            <person name="Hibbett D."/>
            <person name="Martinez A.T."/>
            <person name="Grigoriev I.V."/>
        </authorList>
    </citation>
    <scope>NUCLEOTIDE SEQUENCE</scope>
    <source>
        <strain evidence="4">AH 40177</strain>
    </source>
</reference>
<dbReference type="Proteomes" id="UP000772434">
    <property type="component" value="Unassembled WGS sequence"/>
</dbReference>
<dbReference type="InterPro" id="IPR018034">
    <property type="entry name" value="Kri1"/>
</dbReference>
<dbReference type="InterPro" id="IPR024626">
    <property type="entry name" value="Kri1-like_C"/>
</dbReference>
<dbReference type="OrthoDB" id="10252032at2759"/>
<organism evidence="4 5">
    <name type="scientific">Rhodocollybia butyracea</name>
    <dbReference type="NCBI Taxonomy" id="206335"/>
    <lineage>
        <taxon>Eukaryota</taxon>
        <taxon>Fungi</taxon>
        <taxon>Dikarya</taxon>
        <taxon>Basidiomycota</taxon>
        <taxon>Agaricomycotina</taxon>
        <taxon>Agaricomycetes</taxon>
        <taxon>Agaricomycetidae</taxon>
        <taxon>Agaricales</taxon>
        <taxon>Marasmiineae</taxon>
        <taxon>Omphalotaceae</taxon>
        <taxon>Rhodocollybia</taxon>
    </lineage>
</organism>
<dbReference type="GO" id="GO:0030686">
    <property type="term" value="C:90S preribosome"/>
    <property type="evidence" value="ECO:0007669"/>
    <property type="project" value="TreeGrafter"/>
</dbReference>
<comment type="caution">
    <text evidence="4">The sequence shown here is derived from an EMBL/GenBank/DDBJ whole genome shotgun (WGS) entry which is preliminary data.</text>
</comment>
<evidence type="ECO:0000256" key="2">
    <source>
        <dbReference type="SAM" id="MobiDB-lite"/>
    </source>
</evidence>
<dbReference type="PANTHER" id="PTHR14490:SF5">
    <property type="entry name" value="PROTEIN KRI1 HOMOLOG"/>
    <property type="match status" value="1"/>
</dbReference>
<proteinExistence type="inferred from homology"/>
<feature type="compositionally biased region" description="Basic and acidic residues" evidence="2">
    <location>
        <begin position="226"/>
        <end position="244"/>
    </location>
</feature>
<gene>
    <name evidence="4" type="ORF">BDP27DRAFT_1318452</name>
</gene>
<feature type="region of interest" description="Disordered" evidence="2">
    <location>
        <begin position="25"/>
        <end position="142"/>
    </location>
</feature>
<dbReference type="Pfam" id="PF05178">
    <property type="entry name" value="Kri1"/>
    <property type="match status" value="1"/>
</dbReference>
<feature type="compositionally biased region" description="Polar residues" evidence="2">
    <location>
        <begin position="30"/>
        <end position="41"/>
    </location>
</feature>
<dbReference type="GO" id="GO:0005730">
    <property type="term" value="C:nucleolus"/>
    <property type="evidence" value="ECO:0007669"/>
    <property type="project" value="TreeGrafter"/>
</dbReference>
<feature type="compositionally biased region" description="Acidic residues" evidence="2">
    <location>
        <begin position="83"/>
        <end position="96"/>
    </location>
</feature>
<feature type="compositionally biased region" description="Basic residues" evidence="2">
    <location>
        <begin position="101"/>
        <end position="110"/>
    </location>
</feature>
<keyword evidence="5" id="KW-1185">Reference proteome</keyword>
<feature type="compositionally biased region" description="Acidic residues" evidence="2">
    <location>
        <begin position="130"/>
        <end position="140"/>
    </location>
</feature>
<dbReference type="Pfam" id="PF12936">
    <property type="entry name" value="Kri1_C"/>
    <property type="match status" value="1"/>
</dbReference>
<accession>A0A9P5Q2D7</accession>
<comment type="similarity">
    <text evidence="1">Belongs to the KRI1 family.</text>
</comment>
<dbReference type="GO" id="GO:0000447">
    <property type="term" value="P:endonucleolytic cleavage in ITS1 to separate SSU-rRNA from 5.8S rRNA and LSU-rRNA from tricistronic rRNA transcript (SSU-rRNA, 5.8S rRNA, LSU-rRNA)"/>
    <property type="evidence" value="ECO:0007669"/>
    <property type="project" value="TreeGrafter"/>
</dbReference>
<name>A0A9P5Q2D7_9AGAR</name>
<feature type="compositionally biased region" description="Acidic residues" evidence="2">
    <location>
        <begin position="62"/>
        <end position="75"/>
    </location>
</feature>
<feature type="domain" description="Kri1-like C-terminal" evidence="3">
    <location>
        <begin position="146"/>
        <end position="227"/>
    </location>
</feature>
<evidence type="ECO:0000313" key="5">
    <source>
        <dbReference type="Proteomes" id="UP000772434"/>
    </source>
</evidence>
<feature type="compositionally biased region" description="Basic residues" evidence="2">
    <location>
        <begin position="245"/>
        <end position="257"/>
    </location>
</feature>
<sequence>MQKKREEVKRLKALKMKELRVKLDRISKQGGKSVQDDTALQQLDLEGEWDPEAHDRQMTDLYGDDAEYDEDAGYGDDDKPTWDDDIDIDDIVNEAESDSKSKKKKKKKKAKDATEDEGVDVNAMDAEVERVDDDEEWDGTEEMRKRKVEEYMDEVYGLDFNDMVGGMPTRFQYARIHPESFHLTPAEILMATDADLNEYIGIKKFAPYRKSGNWDANRGDRLKELKRKIGERGHTRDTVQEDKPVKKRKGKKERMRNKMPVDPGATIEDRDEAEDSRNLKRKRSTSGMQEAEATSPKKRNRRHKKKDNDIDV</sequence>
<evidence type="ECO:0000256" key="1">
    <source>
        <dbReference type="ARBA" id="ARBA00007473"/>
    </source>
</evidence>
<feature type="region of interest" description="Disordered" evidence="2">
    <location>
        <begin position="226"/>
        <end position="312"/>
    </location>
</feature>
<evidence type="ECO:0000259" key="3">
    <source>
        <dbReference type="Pfam" id="PF12936"/>
    </source>
</evidence>
<protein>
    <submittedName>
        <fullName evidence="4">KRI1-like family C-terminal-domain-containing protein</fullName>
    </submittedName>
</protein>
<dbReference type="EMBL" id="JADNRY010000017">
    <property type="protein sequence ID" value="KAF9073539.1"/>
    <property type="molecule type" value="Genomic_DNA"/>
</dbReference>
<feature type="compositionally biased region" description="Basic residues" evidence="2">
    <location>
        <begin position="296"/>
        <end position="305"/>
    </location>
</feature>
<dbReference type="AlphaFoldDB" id="A0A9P5Q2D7"/>
<dbReference type="PANTHER" id="PTHR14490">
    <property type="entry name" value="ZINC FINGER, ZZ TYPE"/>
    <property type="match status" value="1"/>
</dbReference>